<organism evidence="2 3">
    <name type="scientific">Latilactobacillus fuchuensis</name>
    <dbReference type="NCBI Taxonomy" id="164393"/>
    <lineage>
        <taxon>Bacteria</taxon>
        <taxon>Bacillati</taxon>
        <taxon>Bacillota</taxon>
        <taxon>Bacilli</taxon>
        <taxon>Lactobacillales</taxon>
        <taxon>Lactobacillaceae</taxon>
        <taxon>Latilactobacillus</taxon>
    </lineage>
</organism>
<dbReference type="Proteomes" id="UP000238739">
    <property type="component" value="Unassembled WGS sequence"/>
</dbReference>
<dbReference type="InterPro" id="IPR023130">
    <property type="entry name" value="Ta0600-like_sf"/>
</dbReference>
<comment type="caution">
    <text evidence="2">The sequence shown here is derived from an EMBL/GenBank/DDBJ whole genome shotgun (WGS) entry which is preliminary data.</text>
</comment>
<gene>
    <name evidence="2" type="ORF">LFUMFP_130127</name>
</gene>
<evidence type="ECO:0008006" key="4">
    <source>
        <dbReference type="Google" id="ProtNLM"/>
    </source>
</evidence>
<dbReference type="GO" id="GO:0030153">
    <property type="term" value="P:bacteriocin immunity"/>
    <property type="evidence" value="ECO:0007669"/>
    <property type="project" value="UniProtKB-KW"/>
</dbReference>
<sequence length="106" mass="11985">MENNQLFALIDSAYQEDLSNQPAAYRQALLKSAEALMAGTDEFTVCADFYQVCHNNFIVPMSLPTANRSLYQFIEQTLKSTDQKRLRDLNLGYGLIATHFTFGPLN</sequence>
<protein>
    <recommendedName>
        <fullName evidence="4">Bacteriocin immunity protein</fullName>
    </recommendedName>
</protein>
<accession>A0A2N9DTX4</accession>
<name>A0A2N9DTX4_9LACO</name>
<keyword evidence="3" id="KW-1185">Reference proteome</keyword>
<dbReference type="Gene3D" id="1.20.1440.50">
    <property type="entry name" value="Ta0600-like"/>
    <property type="match status" value="1"/>
</dbReference>
<evidence type="ECO:0000256" key="1">
    <source>
        <dbReference type="ARBA" id="ARBA00023025"/>
    </source>
</evidence>
<reference evidence="2" key="1">
    <citation type="submission" date="2018-01" db="EMBL/GenBank/DDBJ databases">
        <authorList>
            <person name="Chaillou S."/>
        </authorList>
    </citation>
    <scope>NUCLEOTIDE SEQUENCE [LARGE SCALE GENOMIC DNA]</scope>
    <source>
        <strain evidence="2">MFPC41A2801</strain>
    </source>
</reference>
<proteinExistence type="predicted"/>
<dbReference type="RefSeq" id="WP_106483031.1">
    <property type="nucleotide sequence ID" value="NZ_CBCPIL010000015.1"/>
</dbReference>
<evidence type="ECO:0000313" key="2">
    <source>
        <dbReference type="EMBL" id="SPC37038.1"/>
    </source>
</evidence>
<dbReference type="AlphaFoldDB" id="A0A2N9DTX4"/>
<keyword evidence="1" id="KW-0079">Bacteriocin immunity</keyword>
<evidence type="ECO:0000313" key="3">
    <source>
        <dbReference type="Proteomes" id="UP000238739"/>
    </source>
</evidence>
<dbReference type="EMBL" id="OGVC01000005">
    <property type="protein sequence ID" value="SPC37038.1"/>
    <property type="molecule type" value="Genomic_DNA"/>
</dbReference>
<dbReference type="Pfam" id="PF08951">
    <property type="entry name" value="EntA_Immun"/>
    <property type="match status" value="1"/>
</dbReference>
<dbReference type="InterPro" id="IPR015046">
    <property type="entry name" value="LciA_Immunity-like"/>
</dbReference>